<evidence type="ECO:0000256" key="1">
    <source>
        <dbReference type="ARBA" id="ARBA00005254"/>
    </source>
</evidence>
<protein>
    <submittedName>
        <fullName evidence="3">Enoyl-CoA hydratase echA8</fullName>
        <ecNumber evidence="3">4.2.1.17</ecNumber>
    </submittedName>
</protein>
<dbReference type="CDD" id="cd06558">
    <property type="entry name" value="crotonase-like"/>
    <property type="match status" value="1"/>
</dbReference>
<gene>
    <name evidence="3" type="primary">echA8_2</name>
    <name evidence="3" type="ORF">PAERUG_P19_London_7_VIM_2_05_10_06602</name>
</gene>
<comment type="similarity">
    <text evidence="1 2">Belongs to the enoyl-CoA hydratase/isomerase family.</text>
</comment>
<dbReference type="Pfam" id="PF00378">
    <property type="entry name" value="ECH_1"/>
    <property type="match status" value="1"/>
</dbReference>
<organism evidence="3 4">
    <name type="scientific">Pseudomonas aeruginosa</name>
    <dbReference type="NCBI Taxonomy" id="287"/>
    <lineage>
        <taxon>Bacteria</taxon>
        <taxon>Pseudomonadati</taxon>
        <taxon>Pseudomonadota</taxon>
        <taxon>Gammaproteobacteria</taxon>
        <taxon>Pseudomonadales</taxon>
        <taxon>Pseudomonadaceae</taxon>
        <taxon>Pseudomonas</taxon>
    </lineage>
</organism>
<dbReference type="SUPFAM" id="SSF52096">
    <property type="entry name" value="ClpP/crotonase"/>
    <property type="match status" value="1"/>
</dbReference>
<dbReference type="GO" id="GO:0004300">
    <property type="term" value="F:enoyl-CoA hydratase activity"/>
    <property type="evidence" value="ECO:0007669"/>
    <property type="project" value="UniProtKB-EC"/>
</dbReference>
<evidence type="ECO:0000313" key="4">
    <source>
        <dbReference type="Proteomes" id="UP000045039"/>
    </source>
</evidence>
<dbReference type="PANTHER" id="PTHR43149:SF1">
    <property type="entry name" value="DELTA(3,5)-DELTA(2,4)-DIENOYL-COA ISOMERASE, MITOCHONDRIAL"/>
    <property type="match status" value="1"/>
</dbReference>
<dbReference type="Gene3D" id="3.90.226.10">
    <property type="entry name" value="2-enoyl-CoA Hydratase, Chain A, domain 1"/>
    <property type="match status" value="1"/>
</dbReference>
<dbReference type="EMBL" id="CVVU01000267">
    <property type="protein sequence ID" value="CRQ06530.1"/>
    <property type="molecule type" value="Genomic_DNA"/>
</dbReference>
<keyword evidence="3" id="KW-0456">Lyase</keyword>
<dbReference type="EC" id="4.2.1.17" evidence="3"/>
<dbReference type="InterPro" id="IPR001753">
    <property type="entry name" value="Enoyl-CoA_hydra/iso"/>
</dbReference>
<dbReference type="InterPro" id="IPR045002">
    <property type="entry name" value="Ech1-like"/>
</dbReference>
<evidence type="ECO:0000256" key="2">
    <source>
        <dbReference type="RuleBase" id="RU003707"/>
    </source>
</evidence>
<dbReference type="RefSeq" id="WP_025297981.1">
    <property type="nucleotide sequence ID" value="NZ_CAADLZ010000164.1"/>
</dbReference>
<dbReference type="InterPro" id="IPR029045">
    <property type="entry name" value="ClpP/crotonase-like_dom_sf"/>
</dbReference>
<dbReference type="PROSITE" id="PS00166">
    <property type="entry name" value="ENOYL_COA_HYDRATASE"/>
    <property type="match status" value="1"/>
</dbReference>
<reference evidence="4" key="1">
    <citation type="submission" date="2015-06" db="EMBL/GenBank/DDBJ databases">
        <authorList>
            <person name="Radhakrishnan Rajesh"/>
            <person name="Underwood Anthony"/>
            <person name="Al-Shahib Ali"/>
        </authorList>
    </citation>
    <scope>NUCLEOTIDE SEQUENCE [LARGE SCALE GENOMIC DNA]</scope>
    <source>
        <strain evidence="4">P19_London_7_VIM_2_05_10</strain>
    </source>
</reference>
<dbReference type="PANTHER" id="PTHR43149">
    <property type="entry name" value="ENOYL-COA HYDRATASE"/>
    <property type="match status" value="1"/>
</dbReference>
<accession>A0A9P1RDL2</accession>
<dbReference type="Proteomes" id="UP000045039">
    <property type="component" value="Unassembled WGS sequence"/>
</dbReference>
<sequence>MWECVELDIAGAVATVRLNRPEKHNSVSTQLLMELIACGKHLKSNKDIRAVIITGNGPSFCSGMDLKDIMTGGVMKKIMAFLPLWKPWTNRYQKVSLVWRSLSVPVIAAVHGNCFGAGLQIALGADIRVAAPDAQLSIMESVWGLVPDMGGTVLLRELLPKDVAMELTFSGRIIDANQAKELGLVTHVADDPVAFARSLCQEFEKHSPDAIAAGKRLLIGSWSGSEFSALRLERLWQRRVIGKRNQGIAVAKRLKKSQQSYQRRTW</sequence>
<dbReference type="AlphaFoldDB" id="A0A9P1RDL2"/>
<evidence type="ECO:0000313" key="3">
    <source>
        <dbReference type="EMBL" id="CRQ06530.1"/>
    </source>
</evidence>
<dbReference type="NCBIfam" id="NF005699">
    <property type="entry name" value="PRK07509.1"/>
    <property type="match status" value="1"/>
</dbReference>
<comment type="caution">
    <text evidence="3">The sequence shown here is derived from an EMBL/GenBank/DDBJ whole genome shotgun (WGS) entry which is preliminary data.</text>
</comment>
<proteinExistence type="inferred from homology"/>
<dbReference type="InterPro" id="IPR018376">
    <property type="entry name" value="Enoyl-CoA_hyd/isom_CS"/>
</dbReference>
<dbReference type="GO" id="GO:0016853">
    <property type="term" value="F:isomerase activity"/>
    <property type="evidence" value="ECO:0007669"/>
    <property type="project" value="InterPro"/>
</dbReference>
<name>A0A9P1RDL2_PSEAI</name>